<dbReference type="EMBL" id="JACGWJ010000795">
    <property type="protein sequence ID" value="KAL0288170.1"/>
    <property type="molecule type" value="Genomic_DNA"/>
</dbReference>
<proteinExistence type="predicted"/>
<evidence type="ECO:0000256" key="1">
    <source>
        <dbReference type="SAM" id="Phobius"/>
    </source>
</evidence>
<accession>A0AAW2J133</accession>
<protein>
    <submittedName>
        <fullName evidence="2">Uncharacterized protein</fullName>
    </submittedName>
</protein>
<organism evidence="2">
    <name type="scientific">Sesamum radiatum</name>
    <name type="common">Black benniseed</name>
    <dbReference type="NCBI Taxonomy" id="300843"/>
    <lineage>
        <taxon>Eukaryota</taxon>
        <taxon>Viridiplantae</taxon>
        <taxon>Streptophyta</taxon>
        <taxon>Embryophyta</taxon>
        <taxon>Tracheophyta</taxon>
        <taxon>Spermatophyta</taxon>
        <taxon>Magnoliopsida</taxon>
        <taxon>eudicotyledons</taxon>
        <taxon>Gunneridae</taxon>
        <taxon>Pentapetalae</taxon>
        <taxon>asterids</taxon>
        <taxon>lamiids</taxon>
        <taxon>Lamiales</taxon>
        <taxon>Pedaliaceae</taxon>
        <taxon>Sesamum</taxon>
    </lineage>
</organism>
<gene>
    <name evidence="2" type="ORF">Sradi_7103600</name>
</gene>
<keyword evidence="1" id="KW-0472">Membrane</keyword>
<comment type="caution">
    <text evidence="2">The sequence shown here is derived from an EMBL/GenBank/DDBJ whole genome shotgun (WGS) entry which is preliminary data.</text>
</comment>
<name>A0AAW2J133_SESRA</name>
<sequence length="66" mass="7016">MFEKGPGYSSHVILILFGLFILVKAAGPVAFQVMLALLSVGKIKHNLINSLLNGPLMTGGLPLKLL</sequence>
<evidence type="ECO:0000313" key="2">
    <source>
        <dbReference type="EMBL" id="KAL0288170.1"/>
    </source>
</evidence>
<feature type="transmembrane region" description="Helical" evidence="1">
    <location>
        <begin position="12"/>
        <end position="38"/>
    </location>
</feature>
<reference evidence="2" key="2">
    <citation type="journal article" date="2024" name="Plant">
        <title>Genomic evolution and insights into agronomic trait innovations of Sesamum species.</title>
        <authorList>
            <person name="Miao H."/>
            <person name="Wang L."/>
            <person name="Qu L."/>
            <person name="Liu H."/>
            <person name="Sun Y."/>
            <person name="Le M."/>
            <person name="Wang Q."/>
            <person name="Wei S."/>
            <person name="Zheng Y."/>
            <person name="Lin W."/>
            <person name="Duan Y."/>
            <person name="Cao H."/>
            <person name="Xiong S."/>
            <person name="Wang X."/>
            <person name="Wei L."/>
            <person name="Li C."/>
            <person name="Ma Q."/>
            <person name="Ju M."/>
            <person name="Zhao R."/>
            <person name="Li G."/>
            <person name="Mu C."/>
            <person name="Tian Q."/>
            <person name="Mei H."/>
            <person name="Zhang T."/>
            <person name="Gao T."/>
            <person name="Zhang H."/>
        </authorList>
    </citation>
    <scope>NUCLEOTIDE SEQUENCE</scope>
    <source>
        <strain evidence="2">G02</strain>
    </source>
</reference>
<reference evidence="2" key="1">
    <citation type="submission" date="2020-06" db="EMBL/GenBank/DDBJ databases">
        <authorList>
            <person name="Li T."/>
            <person name="Hu X."/>
            <person name="Zhang T."/>
            <person name="Song X."/>
            <person name="Zhang H."/>
            <person name="Dai N."/>
            <person name="Sheng W."/>
            <person name="Hou X."/>
            <person name="Wei L."/>
        </authorList>
    </citation>
    <scope>NUCLEOTIDE SEQUENCE</scope>
    <source>
        <strain evidence="2">G02</strain>
        <tissue evidence="2">Leaf</tissue>
    </source>
</reference>
<dbReference type="AlphaFoldDB" id="A0AAW2J133"/>
<keyword evidence="1" id="KW-1133">Transmembrane helix</keyword>
<keyword evidence="1" id="KW-0812">Transmembrane</keyword>